<dbReference type="PRINTS" id="PR00904">
    <property type="entry name" value="FRATAXIN"/>
</dbReference>
<dbReference type="PANTHER" id="PTHR16821">
    <property type="entry name" value="FRATAXIN"/>
    <property type="match status" value="1"/>
</dbReference>
<dbReference type="Gene3D" id="3.30.920.10">
    <property type="entry name" value="Frataxin/CyaY"/>
    <property type="match status" value="1"/>
</dbReference>
<evidence type="ECO:0000256" key="12">
    <source>
        <dbReference type="ARBA" id="ARBA00047990"/>
    </source>
</evidence>
<keyword evidence="5" id="KW-0813">Transport</keyword>
<evidence type="ECO:0000256" key="8">
    <source>
        <dbReference type="ARBA" id="ARBA00023002"/>
    </source>
</evidence>
<dbReference type="GO" id="GO:0006826">
    <property type="term" value="P:iron ion transport"/>
    <property type="evidence" value="ECO:0007669"/>
    <property type="project" value="UniProtKB-KW"/>
</dbReference>
<comment type="subcellular location">
    <subcellularLocation>
        <location evidence="1">Mitochondrion</location>
    </subcellularLocation>
</comment>
<comment type="catalytic activity">
    <reaction evidence="12">
        <text>4 Fe(2+) + O2 + 4 H(+) = 4 Fe(3+) + 2 H2O</text>
        <dbReference type="Rhea" id="RHEA:11148"/>
        <dbReference type="ChEBI" id="CHEBI:15377"/>
        <dbReference type="ChEBI" id="CHEBI:15378"/>
        <dbReference type="ChEBI" id="CHEBI:15379"/>
        <dbReference type="ChEBI" id="CHEBI:29033"/>
        <dbReference type="ChEBI" id="CHEBI:29034"/>
        <dbReference type="EC" id="1.16.3.1"/>
    </reaction>
</comment>
<accession>A0AAJ6VWU6</accession>
<keyword evidence="13" id="KW-1185">Reference proteome</keyword>
<dbReference type="GO" id="GO:0034986">
    <property type="term" value="F:iron chaperone activity"/>
    <property type="evidence" value="ECO:0007669"/>
    <property type="project" value="TreeGrafter"/>
</dbReference>
<dbReference type="InterPro" id="IPR017789">
    <property type="entry name" value="Frataxin"/>
</dbReference>
<dbReference type="EC" id="1.16.3.1" evidence="3"/>
<dbReference type="GO" id="GO:0004322">
    <property type="term" value="F:ferroxidase activity"/>
    <property type="evidence" value="ECO:0007669"/>
    <property type="project" value="UniProtKB-EC"/>
</dbReference>
<gene>
    <name evidence="14" type="primary">LOC100897915</name>
</gene>
<dbReference type="PROSITE" id="PS01344">
    <property type="entry name" value="FRATAXIN_1"/>
    <property type="match status" value="1"/>
</dbReference>
<evidence type="ECO:0000313" key="14">
    <source>
        <dbReference type="RefSeq" id="XP_003740882.1"/>
    </source>
</evidence>
<dbReference type="Pfam" id="PF01491">
    <property type="entry name" value="Frataxin_Cyay"/>
    <property type="match status" value="1"/>
</dbReference>
<dbReference type="InterPro" id="IPR002908">
    <property type="entry name" value="Frataxin/CyaY"/>
</dbReference>
<evidence type="ECO:0000256" key="7">
    <source>
        <dbReference type="ARBA" id="ARBA00022946"/>
    </source>
</evidence>
<dbReference type="SMART" id="SM01219">
    <property type="entry name" value="Frataxin_Cyay"/>
    <property type="match status" value="1"/>
</dbReference>
<evidence type="ECO:0000256" key="6">
    <source>
        <dbReference type="ARBA" id="ARBA00022496"/>
    </source>
</evidence>
<reference evidence="14" key="1">
    <citation type="submission" date="2025-08" db="UniProtKB">
        <authorList>
            <consortium name="RefSeq"/>
        </authorList>
    </citation>
    <scope>IDENTIFICATION</scope>
</reference>
<keyword evidence="10" id="KW-0406">Ion transport</keyword>
<protein>
    <recommendedName>
        <fullName evidence="3">ferroxidase</fullName>
        <ecNumber evidence="3">1.16.3.1</ecNumber>
    </recommendedName>
</protein>
<dbReference type="GO" id="GO:0051537">
    <property type="term" value="F:2 iron, 2 sulfur cluster binding"/>
    <property type="evidence" value="ECO:0007669"/>
    <property type="project" value="TreeGrafter"/>
</dbReference>
<evidence type="ECO:0000256" key="10">
    <source>
        <dbReference type="ARBA" id="ARBA00023065"/>
    </source>
</evidence>
<evidence type="ECO:0000256" key="2">
    <source>
        <dbReference type="ARBA" id="ARBA00008183"/>
    </source>
</evidence>
<evidence type="ECO:0000313" key="13">
    <source>
        <dbReference type="Proteomes" id="UP000694867"/>
    </source>
</evidence>
<dbReference type="InterPro" id="IPR036524">
    <property type="entry name" value="Frataxin/CyaY_sf"/>
</dbReference>
<sequence>MLRRVISQGAHLRRVIVGFDCVESGLPALLKIQKSSFGTSGRLVALSSIEYEKQSKITLDNLCEYFETILESVEDSDVNLSDGVLTVKLGDDLGTYVINKQSPNKQIWLSSPISGPKRYDFVSSKWVYKHDASELYALLTEELRGLLRNSEIDFNNNCR</sequence>
<dbReference type="CTD" id="2271"/>
<keyword evidence="8" id="KW-0560">Oxidoreductase</keyword>
<dbReference type="NCBIfam" id="TIGR03422">
    <property type="entry name" value="mito_frataxin"/>
    <property type="match status" value="1"/>
</dbReference>
<dbReference type="PANTHER" id="PTHR16821:SF2">
    <property type="entry name" value="FRATAXIN, MITOCHONDRIAL"/>
    <property type="match status" value="1"/>
</dbReference>
<dbReference type="PROSITE" id="PS50810">
    <property type="entry name" value="FRATAXIN_2"/>
    <property type="match status" value="1"/>
</dbReference>
<dbReference type="RefSeq" id="XP_003740882.1">
    <property type="nucleotide sequence ID" value="XM_003740834.2"/>
</dbReference>
<dbReference type="InterPro" id="IPR020895">
    <property type="entry name" value="Frataxin_CS"/>
</dbReference>
<evidence type="ECO:0000256" key="4">
    <source>
        <dbReference type="ARBA" id="ARBA00022434"/>
    </source>
</evidence>
<dbReference type="NCBIfam" id="TIGR03421">
    <property type="entry name" value="FeS_CyaY"/>
    <property type="match status" value="1"/>
</dbReference>
<evidence type="ECO:0000256" key="9">
    <source>
        <dbReference type="ARBA" id="ARBA00023004"/>
    </source>
</evidence>
<evidence type="ECO:0000256" key="5">
    <source>
        <dbReference type="ARBA" id="ARBA00022448"/>
    </source>
</evidence>
<dbReference type="GO" id="GO:0016226">
    <property type="term" value="P:iron-sulfur cluster assembly"/>
    <property type="evidence" value="ECO:0007669"/>
    <property type="project" value="InterPro"/>
</dbReference>
<dbReference type="KEGG" id="goe:100897915"/>
<dbReference type="Proteomes" id="UP000694867">
    <property type="component" value="Unplaced"/>
</dbReference>
<proteinExistence type="inferred from homology"/>
<dbReference type="GO" id="GO:0008198">
    <property type="term" value="F:ferrous iron binding"/>
    <property type="evidence" value="ECO:0007669"/>
    <property type="project" value="TreeGrafter"/>
</dbReference>
<keyword evidence="6" id="KW-0410">Iron transport</keyword>
<keyword evidence="11" id="KW-0496">Mitochondrion</keyword>
<evidence type="ECO:0000256" key="11">
    <source>
        <dbReference type="ARBA" id="ARBA00023128"/>
    </source>
</evidence>
<name>A0AAJ6VWU6_9ACAR</name>
<dbReference type="SUPFAM" id="SSF55387">
    <property type="entry name" value="Frataxin/Nqo15-like"/>
    <property type="match status" value="1"/>
</dbReference>
<dbReference type="AlphaFoldDB" id="A0AAJ6VWU6"/>
<dbReference type="GO" id="GO:0005739">
    <property type="term" value="C:mitochondrion"/>
    <property type="evidence" value="ECO:0007669"/>
    <property type="project" value="UniProtKB-SubCell"/>
</dbReference>
<evidence type="ECO:0000256" key="3">
    <source>
        <dbReference type="ARBA" id="ARBA00013107"/>
    </source>
</evidence>
<keyword evidence="7" id="KW-0809">Transit peptide</keyword>
<dbReference type="GO" id="GO:0008199">
    <property type="term" value="F:ferric iron binding"/>
    <property type="evidence" value="ECO:0007669"/>
    <property type="project" value="InterPro"/>
</dbReference>
<organism evidence="13 14">
    <name type="scientific">Galendromus occidentalis</name>
    <name type="common">western predatory mite</name>
    <dbReference type="NCBI Taxonomy" id="34638"/>
    <lineage>
        <taxon>Eukaryota</taxon>
        <taxon>Metazoa</taxon>
        <taxon>Ecdysozoa</taxon>
        <taxon>Arthropoda</taxon>
        <taxon>Chelicerata</taxon>
        <taxon>Arachnida</taxon>
        <taxon>Acari</taxon>
        <taxon>Parasitiformes</taxon>
        <taxon>Mesostigmata</taxon>
        <taxon>Gamasina</taxon>
        <taxon>Phytoseioidea</taxon>
        <taxon>Phytoseiidae</taxon>
        <taxon>Typhlodrominae</taxon>
        <taxon>Galendromus</taxon>
    </lineage>
</organism>
<dbReference type="GO" id="GO:0006879">
    <property type="term" value="P:intracellular iron ion homeostasis"/>
    <property type="evidence" value="ECO:0007669"/>
    <property type="project" value="UniProtKB-KW"/>
</dbReference>
<comment type="similarity">
    <text evidence="2">Belongs to the frataxin family.</text>
</comment>
<evidence type="ECO:0000256" key="1">
    <source>
        <dbReference type="ARBA" id="ARBA00004173"/>
    </source>
</evidence>
<keyword evidence="9" id="KW-0408">Iron</keyword>
<keyword evidence="4" id="KW-0409">Iron storage</keyword>
<dbReference type="GeneID" id="100897915"/>